<dbReference type="STRING" id="1503054.WT74_22250"/>
<gene>
    <name evidence="1" type="ORF">WT44_12140</name>
</gene>
<dbReference type="AlphaFoldDB" id="A0A107AHV5"/>
<evidence type="ECO:0000313" key="1">
    <source>
        <dbReference type="EMBL" id="KWA63514.1"/>
    </source>
</evidence>
<protein>
    <recommendedName>
        <fullName evidence="3">DUF1444 family protein</fullName>
    </recommendedName>
</protein>
<dbReference type="Proteomes" id="UP000068603">
    <property type="component" value="Unassembled WGS sequence"/>
</dbReference>
<sequence>MLPDFALRFLDRFRKPVTQQQFAERLTNALRAAGDTRAWIYESDKSRLVQSDTRSNVINLHNLFRDYVGAKPADRQATLARQASGMLQHAIPAAFAEARAQLRPVIRSATERGVIDLQMETRANRPAIAHRPLCENLEIGIAYDSEFTVTRLTTAKLDEWGVTFDDAYDVALDNLRAASSRAWLPLQHGVFLSQFGDYYDAARLLLTDLLYRQPIAGAPVVMAPNRSVLLLTGDRNAAGLDTLLGLAEQALAQPRPLSPLMLRWDGTAWRQFVPDALAPRLQQLRVNELAGDYQDQQALLNEAHARDGVDIFVAKYGAYQRPSGEVFSVCVWTEGVRALLPETDCVVLYRQSTRQSAYVPMAELMRACGGLMKATGHRPVRYEVDAFPDDAVFGALLAQYPEC</sequence>
<dbReference type="Pfam" id="PF07285">
    <property type="entry name" value="DUF1444"/>
    <property type="match status" value="1"/>
</dbReference>
<evidence type="ECO:0008006" key="3">
    <source>
        <dbReference type="Google" id="ProtNLM"/>
    </source>
</evidence>
<organism evidence="1">
    <name type="scientific">Burkholderia stagnalis</name>
    <dbReference type="NCBI Taxonomy" id="1503054"/>
    <lineage>
        <taxon>Bacteria</taxon>
        <taxon>Pseudomonadati</taxon>
        <taxon>Pseudomonadota</taxon>
        <taxon>Betaproteobacteria</taxon>
        <taxon>Burkholderiales</taxon>
        <taxon>Burkholderiaceae</taxon>
        <taxon>Burkholderia</taxon>
        <taxon>Burkholderia cepacia complex</taxon>
    </lineage>
</organism>
<dbReference type="RefSeq" id="WP_060149610.1">
    <property type="nucleotide sequence ID" value="NZ_CP156686.1"/>
</dbReference>
<name>A0A107AHV5_9BURK</name>
<comment type="caution">
    <text evidence="1">The sequence shown here is derived from an EMBL/GenBank/DDBJ whole genome shotgun (WGS) entry which is preliminary data.</text>
</comment>
<accession>A0A107AHV5</accession>
<evidence type="ECO:0000313" key="2">
    <source>
        <dbReference type="Proteomes" id="UP000068603"/>
    </source>
</evidence>
<proteinExistence type="predicted"/>
<dbReference type="GeneID" id="93056903"/>
<dbReference type="InterPro" id="IPR010838">
    <property type="entry name" value="DUF1444"/>
</dbReference>
<dbReference type="EMBL" id="LPHB01000035">
    <property type="protein sequence ID" value="KWA63514.1"/>
    <property type="molecule type" value="Genomic_DNA"/>
</dbReference>
<reference evidence="1 2" key="1">
    <citation type="submission" date="2015-11" db="EMBL/GenBank/DDBJ databases">
        <title>Expanding the genomic diversity of Burkholderia species for the development of highly accurate diagnostics.</title>
        <authorList>
            <person name="Sahl J."/>
            <person name="Keim P."/>
            <person name="Wagner D."/>
        </authorList>
    </citation>
    <scope>NUCLEOTIDE SEQUENCE [LARGE SCALE GENOMIC DNA]</scope>
    <source>
        <strain evidence="1 2">MSMB1960WGS</strain>
    </source>
</reference>